<dbReference type="Gene3D" id="1.10.150.130">
    <property type="match status" value="1"/>
</dbReference>
<gene>
    <name evidence="5" type="ORF">ACFPIJ_48155</name>
</gene>
<proteinExistence type="predicted"/>
<dbReference type="CDD" id="cd00397">
    <property type="entry name" value="DNA_BRE_C"/>
    <property type="match status" value="1"/>
</dbReference>
<dbReference type="Pfam" id="PF00589">
    <property type="entry name" value="Phage_integrase"/>
    <property type="match status" value="1"/>
</dbReference>
<evidence type="ECO:0000313" key="6">
    <source>
        <dbReference type="Proteomes" id="UP001595912"/>
    </source>
</evidence>
<dbReference type="InterPro" id="IPR013762">
    <property type="entry name" value="Integrase-like_cat_sf"/>
</dbReference>
<dbReference type="InterPro" id="IPR010998">
    <property type="entry name" value="Integrase_recombinase_N"/>
</dbReference>
<dbReference type="Gene3D" id="1.10.443.10">
    <property type="entry name" value="Intergrase catalytic core"/>
    <property type="match status" value="1"/>
</dbReference>
<keyword evidence="1" id="KW-0238">DNA-binding</keyword>
<evidence type="ECO:0000256" key="2">
    <source>
        <dbReference type="ARBA" id="ARBA00023172"/>
    </source>
</evidence>
<evidence type="ECO:0000256" key="3">
    <source>
        <dbReference type="SAM" id="MobiDB-lite"/>
    </source>
</evidence>
<dbReference type="InterPro" id="IPR011010">
    <property type="entry name" value="DNA_brk_join_enz"/>
</dbReference>
<evidence type="ECO:0000313" key="5">
    <source>
        <dbReference type="EMBL" id="MFC5005586.1"/>
    </source>
</evidence>
<dbReference type="InterPro" id="IPR002104">
    <property type="entry name" value="Integrase_catalytic"/>
</dbReference>
<comment type="caution">
    <text evidence="5">The sequence shown here is derived from an EMBL/GenBank/DDBJ whole genome shotgun (WGS) entry which is preliminary data.</text>
</comment>
<feature type="domain" description="Tyr recombinase" evidence="4">
    <location>
        <begin position="146"/>
        <end position="284"/>
    </location>
</feature>
<feature type="compositionally biased region" description="Basic residues" evidence="3">
    <location>
        <begin position="301"/>
        <end position="318"/>
    </location>
</feature>
<dbReference type="InterPro" id="IPR050090">
    <property type="entry name" value="Tyrosine_recombinase_XerCD"/>
</dbReference>
<feature type="compositionally biased region" description="Basic residues" evidence="3">
    <location>
        <begin position="411"/>
        <end position="428"/>
    </location>
</feature>
<dbReference type="RefSeq" id="WP_380126227.1">
    <property type="nucleotide sequence ID" value="NZ_JBHSIU010000083.1"/>
</dbReference>
<dbReference type="EMBL" id="JBHSIU010000083">
    <property type="protein sequence ID" value="MFC5005586.1"/>
    <property type="molecule type" value="Genomic_DNA"/>
</dbReference>
<name>A0ABV9WCS8_9ACTN</name>
<sequence length="507" mass="56360">MAADRARLDAAWTALAELGVTLADLQRDARPTLPTFDEYLPQVLAAAGPGALRAYRSYWQRMTTAWGDLTIDTITASDIQALQRRVVGNARARRNSRGGRHAGELLIAAARAFYNVAIADGLIDAANSPSHRVRKPRRLPTTRRALTSAELTDINLVARTTGNDTILDALLLRLHTETACRRAGALGLRLQDLDAERGLLLLREKGGTMRWQPISLDLAASLVQHAAVRGAVVPTDPLLRYRNGRALTSRRYDQLWHRIGTHLPWVAAQGITAHWLRHTTLTWVERHFGYGTARAHRHHRTCHHDLHPRRPASRRWRPRRDDRATTPARPGHRQVQRWSSSTLNTAAKPVCVVLANALPLLGPTRRPRPARHPEQPCHRRLVALPLVRADVRQHRRRLPRQPEPVHPGTGRVRRRREAGPHPARRAARSIRSAMAPSCRCCAAVSGSKSTRRTSSTCAAALATTLAWPPPMTWSRPAIIAANPLRATTAGAFFHALSPKRVLPTPAR</sequence>
<accession>A0ABV9WCS8</accession>
<reference evidence="6" key="1">
    <citation type="journal article" date="2019" name="Int. J. Syst. Evol. Microbiol.">
        <title>The Global Catalogue of Microorganisms (GCM) 10K type strain sequencing project: providing services to taxonomists for standard genome sequencing and annotation.</title>
        <authorList>
            <consortium name="The Broad Institute Genomics Platform"/>
            <consortium name="The Broad Institute Genome Sequencing Center for Infectious Disease"/>
            <person name="Wu L."/>
            <person name="Ma J."/>
        </authorList>
    </citation>
    <scope>NUCLEOTIDE SEQUENCE [LARGE SCALE GENOMIC DNA]</scope>
    <source>
        <strain evidence="6">CGMCC 4.7152</strain>
    </source>
</reference>
<keyword evidence="6" id="KW-1185">Reference proteome</keyword>
<protein>
    <submittedName>
        <fullName evidence="5">Tyrosine-type recombinase/integrase</fullName>
    </submittedName>
</protein>
<evidence type="ECO:0000256" key="1">
    <source>
        <dbReference type="ARBA" id="ARBA00023125"/>
    </source>
</evidence>
<keyword evidence="2" id="KW-0233">DNA recombination</keyword>
<evidence type="ECO:0000259" key="4">
    <source>
        <dbReference type="Pfam" id="PF00589"/>
    </source>
</evidence>
<dbReference type="SUPFAM" id="SSF56349">
    <property type="entry name" value="DNA breaking-rejoining enzymes"/>
    <property type="match status" value="1"/>
</dbReference>
<organism evidence="5 6">
    <name type="scientific">Dactylosporangium cerinum</name>
    <dbReference type="NCBI Taxonomy" id="1434730"/>
    <lineage>
        <taxon>Bacteria</taxon>
        <taxon>Bacillati</taxon>
        <taxon>Actinomycetota</taxon>
        <taxon>Actinomycetes</taxon>
        <taxon>Micromonosporales</taxon>
        <taxon>Micromonosporaceae</taxon>
        <taxon>Dactylosporangium</taxon>
    </lineage>
</organism>
<feature type="region of interest" description="Disordered" evidence="3">
    <location>
        <begin position="395"/>
        <end position="429"/>
    </location>
</feature>
<dbReference type="Proteomes" id="UP001595912">
    <property type="component" value="Unassembled WGS sequence"/>
</dbReference>
<feature type="region of interest" description="Disordered" evidence="3">
    <location>
        <begin position="301"/>
        <end position="339"/>
    </location>
</feature>
<dbReference type="PANTHER" id="PTHR30349">
    <property type="entry name" value="PHAGE INTEGRASE-RELATED"/>
    <property type="match status" value="1"/>
</dbReference>